<evidence type="ECO:0000313" key="3">
    <source>
        <dbReference type="Proteomes" id="UP001519288"/>
    </source>
</evidence>
<keyword evidence="3" id="KW-1185">Reference proteome</keyword>
<sequence length="64" mass="7469">MKINSLSEISTTIFYPLKTWADKSTSNWNMLIGIGIVLLLFGGILTYVFRKKWVRLTKEQVKYL</sequence>
<feature type="transmembrane region" description="Helical" evidence="1">
    <location>
        <begin position="28"/>
        <end position="49"/>
    </location>
</feature>
<keyword evidence="1" id="KW-0472">Membrane</keyword>
<evidence type="ECO:0000256" key="1">
    <source>
        <dbReference type="SAM" id="Phobius"/>
    </source>
</evidence>
<name>A0ABS4JKQ0_9BACL</name>
<proteinExistence type="predicted"/>
<comment type="caution">
    <text evidence="2">The sequence shown here is derived from an EMBL/GenBank/DDBJ whole genome shotgun (WGS) entry which is preliminary data.</text>
</comment>
<gene>
    <name evidence="2" type="ORF">J2Z69_003359</name>
</gene>
<dbReference type="Proteomes" id="UP001519288">
    <property type="component" value="Unassembled WGS sequence"/>
</dbReference>
<accession>A0ABS4JKQ0</accession>
<keyword evidence="1" id="KW-0812">Transmembrane</keyword>
<protein>
    <submittedName>
        <fullName evidence="2">LPXTG-motif cell wall-anchored protein</fullName>
    </submittedName>
</protein>
<dbReference type="EMBL" id="JAGGLD010000007">
    <property type="protein sequence ID" value="MBP2002287.1"/>
    <property type="molecule type" value="Genomic_DNA"/>
</dbReference>
<evidence type="ECO:0000313" key="2">
    <source>
        <dbReference type="EMBL" id="MBP2002287.1"/>
    </source>
</evidence>
<keyword evidence="1" id="KW-1133">Transmembrane helix</keyword>
<organism evidence="2 3">
    <name type="scientific">Paenibacillus shirakamiensis</name>
    <dbReference type="NCBI Taxonomy" id="1265935"/>
    <lineage>
        <taxon>Bacteria</taxon>
        <taxon>Bacillati</taxon>
        <taxon>Bacillota</taxon>
        <taxon>Bacilli</taxon>
        <taxon>Bacillales</taxon>
        <taxon>Paenibacillaceae</taxon>
        <taxon>Paenibacillus</taxon>
    </lineage>
</organism>
<reference evidence="2 3" key="1">
    <citation type="submission" date="2021-03" db="EMBL/GenBank/DDBJ databases">
        <title>Genomic Encyclopedia of Type Strains, Phase IV (KMG-IV): sequencing the most valuable type-strain genomes for metagenomic binning, comparative biology and taxonomic classification.</title>
        <authorList>
            <person name="Goeker M."/>
        </authorList>
    </citation>
    <scope>NUCLEOTIDE SEQUENCE [LARGE SCALE GENOMIC DNA]</scope>
    <source>
        <strain evidence="2 3">DSM 26806</strain>
    </source>
</reference>